<evidence type="ECO:0000313" key="1">
    <source>
        <dbReference type="EMBL" id="OOE88425.1"/>
    </source>
</evidence>
<keyword evidence="2" id="KW-1185">Reference proteome</keyword>
<proteinExistence type="predicted"/>
<gene>
    <name evidence="1" type="ORF">BZG74_09090</name>
</gene>
<dbReference type="EMBL" id="MUFC01000007">
    <property type="protein sequence ID" value="OOE88425.1"/>
    <property type="molecule type" value="Genomic_DNA"/>
</dbReference>
<sequence length="100" mass="11931">MDGNRCMSDAINDTQERLFFELVVNSLIRLYSYIDSVDKYVSLQERKRLLLVYYKRMLDNPKYKPIRQDMRGFIHGCRSKSFDMEAALLKLYFSSHPCAY</sequence>
<organism evidence="1 2">
    <name type="scientific">Salinivibrio sharmensis</name>
    <dbReference type="NCBI Taxonomy" id="390883"/>
    <lineage>
        <taxon>Bacteria</taxon>
        <taxon>Pseudomonadati</taxon>
        <taxon>Pseudomonadota</taxon>
        <taxon>Gammaproteobacteria</taxon>
        <taxon>Vibrionales</taxon>
        <taxon>Vibrionaceae</taxon>
        <taxon>Salinivibrio</taxon>
    </lineage>
</organism>
<reference evidence="2" key="1">
    <citation type="submission" date="2017-01" db="EMBL/GenBank/DDBJ databases">
        <title>Draft genome of the species Salinivibrio sharmensis.</title>
        <authorList>
            <person name="Lopez-Hermoso C."/>
            <person name="De La Haba R."/>
            <person name="Sanchez-Porro C."/>
            <person name="Ventosa A."/>
        </authorList>
    </citation>
    <scope>NUCLEOTIDE SEQUENCE [LARGE SCALE GENOMIC DNA]</scope>
    <source>
        <strain evidence="2">CBH463</strain>
    </source>
</reference>
<accession>A0ABX3KH34</accession>
<comment type="caution">
    <text evidence="1">The sequence shown here is derived from an EMBL/GenBank/DDBJ whole genome shotgun (WGS) entry which is preliminary data.</text>
</comment>
<protein>
    <submittedName>
        <fullName evidence="1">Uncharacterized protein</fullName>
    </submittedName>
</protein>
<evidence type="ECO:0000313" key="2">
    <source>
        <dbReference type="Proteomes" id="UP000188627"/>
    </source>
</evidence>
<name>A0ABX3KH34_9GAMM</name>
<dbReference type="Proteomes" id="UP000188627">
    <property type="component" value="Unassembled WGS sequence"/>
</dbReference>